<dbReference type="GO" id="GO:0006538">
    <property type="term" value="P:L-glutamate catabolic process"/>
    <property type="evidence" value="ECO:0007669"/>
    <property type="project" value="InterPro"/>
</dbReference>
<reference evidence="6 7" key="1">
    <citation type="submission" date="2018-09" db="EMBL/GenBank/DDBJ databases">
        <title>Novel species of Cryobacterium.</title>
        <authorList>
            <person name="Liu Q."/>
            <person name="Xin Y.-H."/>
        </authorList>
    </citation>
    <scope>NUCLEOTIDE SEQUENCE [LARGE SCALE GENOMIC DNA]</scope>
    <source>
        <strain evidence="6 7">Hh39</strain>
    </source>
</reference>
<dbReference type="Pfam" id="PF21074">
    <property type="entry name" value="GDH_C"/>
    <property type="match status" value="1"/>
</dbReference>
<dbReference type="InterPro" id="IPR028971">
    <property type="entry name" value="NAD-GDH_cat"/>
</dbReference>
<evidence type="ECO:0000259" key="5">
    <source>
        <dbReference type="Pfam" id="PF21077"/>
    </source>
</evidence>
<dbReference type="InterPro" id="IPR007780">
    <property type="entry name" value="NAD_Glu_DH_bac"/>
</dbReference>
<evidence type="ECO:0000259" key="3">
    <source>
        <dbReference type="Pfam" id="PF21075"/>
    </source>
</evidence>
<dbReference type="EMBL" id="QZVS01000079">
    <property type="protein sequence ID" value="RJT88901.1"/>
    <property type="molecule type" value="Genomic_DNA"/>
</dbReference>
<dbReference type="GO" id="GO:0004069">
    <property type="term" value="F:L-aspartate:2-oxoglutarate aminotransferase activity"/>
    <property type="evidence" value="ECO:0007669"/>
    <property type="project" value="InterPro"/>
</dbReference>
<dbReference type="InterPro" id="IPR049062">
    <property type="entry name" value="NAD_Glu_DH_ACT2"/>
</dbReference>
<dbReference type="InterPro" id="IPR049056">
    <property type="entry name" value="NAD_Glu_DH_HM3"/>
</dbReference>
<dbReference type="SUPFAM" id="SSF53223">
    <property type="entry name" value="Aminoacid dehydrogenase-like, N-terminal domain"/>
    <property type="match status" value="1"/>
</dbReference>
<dbReference type="SUPFAM" id="SSF51735">
    <property type="entry name" value="NAD(P)-binding Rossmann-fold domains"/>
    <property type="match status" value="1"/>
</dbReference>
<dbReference type="InterPro" id="IPR048381">
    <property type="entry name" value="GDH_C"/>
</dbReference>
<dbReference type="InterPro" id="IPR049059">
    <property type="entry name" value="NAD_Glu_DH_HM1"/>
</dbReference>
<dbReference type="Pfam" id="PF21079">
    <property type="entry name" value="GDH_HM2"/>
    <property type="match status" value="1"/>
</dbReference>
<dbReference type="InterPro" id="IPR036291">
    <property type="entry name" value="NAD(P)-bd_dom_sf"/>
</dbReference>
<dbReference type="Proteomes" id="UP000272015">
    <property type="component" value="Unassembled WGS sequence"/>
</dbReference>
<feature type="domain" description="NAD-glutamate dehydrogenase N-terminal ACT1" evidence="3">
    <location>
        <begin position="18"/>
        <end position="169"/>
    </location>
</feature>
<evidence type="ECO:0000259" key="1">
    <source>
        <dbReference type="Pfam" id="PF05088"/>
    </source>
</evidence>
<dbReference type="PANTHER" id="PTHR43403:SF1">
    <property type="entry name" value="NAD-SPECIFIC GLUTAMATE DEHYDROGENASE"/>
    <property type="match status" value="1"/>
</dbReference>
<evidence type="ECO:0000259" key="4">
    <source>
        <dbReference type="Pfam" id="PF21076"/>
    </source>
</evidence>
<dbReference type="InterPro" id="IPR049058">
    <property type="entry name" value="NAD_Glu_DH_HM2"/>
</dbReference>
<dbReference type="OrthoDB" id="9758052at2"/>
<feature type="domain" description="NAD-glutamate dehydrogenase catalytic" evidence="1">
    <location>
        <begin position="733"/>
        <end position="1225"/>
    </location>
</feature>
<dbReference type="Pfam" id="PF21076">
    <property type="entry name" value="GDH_ACT2"/>
    <property type="match status" value="1"/>
</dbReference>
<accession>A0A3A5MJ32</accession>
<feature type="domain" description="NAD-specific glutamate dehydrogenase C-terminal" evidence="2">
    <location>
        <begin position="1272"/>
        <end position="1613"/>
    </location>
</feature>
<dbReference type="PANTHER" id="PTHR43403">
    <property type="entry name" value="NAD-SPECIFIC GLUTAMATE DEHYDROGENASE"/>
    <property type="match status" value="1"/>
</dbReference>
<protein>
    <submittedName>
        <fullName evidence="6">NAD-glutamate dehydrogenase</fullName>
    </submittedName>
</protein>
<proteinExistence type="predicted"/>
<feature type="domain" description="NAD-glutamate dehydrogenase ACT2" evidence="4">
    <location>
        <begin position="401"/>
        <end position="490"/>
    </location>
</feature>
<dbReference type="GO" id="GO:0004352">
    <property type="term" value="F:glutamate dehydrogenase (NAD+) activity"/>
    <property type="evidence" value="ECO:0007669"/>
    <property type="project" value="InterPro"/>
</dbReference>
<dbReference type="InterPro" id="IPR049064">
    <property type="entry name" value="NAD_Glu_DH_ACT3"/>
</dbReference>
<dbReference type="Pfam" id="PF05088">
    <property type="entry name" value="Bac_GDH_CD"/>
    <property type="match status" value="1"/>
</dbReference>
<dbReference type="Gene3D" id="3.40.50.720">
    <property type="entry name" value="NAD(P)-binding Rossmann-like Domain"/>
    <property type="match status" value="1"/>
</dbReference>
<dbReference type="RefSeq" id="WP_119974378.1">
    <property type="nucleotide sequence ID" value="NZ_JBHSQA010000003.1"/>
</dbReference>
<dbReference type="Pfam" id="PF21075">
    <property type="entry name" value="GDH_ACT1"/>
    <property type="match status" value="1"/>
</dbReference>
<comment type="caution">
    <text evidence="6">The sequence shown here is derived from an EMBL/GenBank/DDBJ whole genome shotgun (WGS) entry which is preliminary data.</text>
</comment>
<dbReference type="Pfam" id="PF21078">
    <property type="entry name" value="GDH_HM3"/>
    <property type="match status" value="1"/>
</dbReference>
<sequence length="1618" mass="178656">MTFESTRGSSPLGTHDSFIADYYEHLAEEDAASYTAETLEARARAHTEVAQSRPAKTANVAIRSEPGRSVLYIVTDDMPFLVDSVTAELVRQNSAIHLVVHPLLVVARNRATGDLVGVNRMPASVGVSSGDTSAMTSIAHLIASGDDASHLESWIAVEIDRASEEAQASLIAGLGKVLGDVRAAVDDWQLMLVKAGQIANSLGSVTNAHEIHDLTQTQDLLRWLDAGNFTFLGYREYDLKSLDGEDVLSIRDGSGLGLLRHADDAHQIQHLTDAGRHKARERGALVITKANSRSTVHRPAYFDYIGIKSFDGAGNVNGERRFIGLFAASAYTSSVETVPVLREKVAAVMKQIGFPPGSHSGKDLLGIMETYPRDELFQIDVDTLAATVRAIQRLQERRRTRLFLRPDVYGRFMSALVYLPRDRYTTAVRLRVEKELQETFSAVSVDFEARMSESALARLFFRIRLPKDAPIGDVDPAALERRLVTAVRSWPEGITEQLHEVHSMDDAERLAGLWAEAFPASYQVDYETDDALQDIARFEEVAASSLAADAVSPLGFHVYLPVSTEVTAGDEDARVKIYMTRPQSLSQILPYFHNLGIQVLDERPFEIETADGRPFYLYDLGLTYPNGIDPVKTGQLLADSFGAAVHGLSESDGLDRLVLREGMAWQRVVILRSYAKYLRQMGNTNSYGFVGDTLIANPAVANALVALFEARFHPDLEADARETLLESIREQLTLAMEQVSTLDADRVLRTFINLIESSLRTNYFQDKPYLSIKLDPQQVELLPFPKPMFEIWVYSPRVEGVHLRFGKIARGGLRWSDRREDFRTEVLGLVKAQTVKNAVIVPTGAKGGFFAKQLPDASVDRAAWMAEGIESYKTFIRGLLDLTDNLVTTDAAENVVPPIRVVRHDDDDTYLVVAADKGTAAFSDIANSLAAEYGFWLGDAFASGGSVGYDHKVMGITARGAWESVKRHFSELSLDAQSEEFTVVGVGDMSGDVFGNGMLLSQHVRLIAAFDHRHIFLDPNPDPAVSFAERARLFELPRSSWADYDARLISTGGGIFPRQAKAIPISAEVRAALGLPENTTRLSSPELLRAILLAPADLLYNGGIGTYVKASTETSAQVGDKANDAIRVDGRDLRVKVVGEGGNLGLTQRGRIEAALAGVILNTDAIDNSAGVDCSDHEVNIKIFVDRMVTAGKLDPAERAGFLGEMTDEVGRLVLQDNVDQNILLLNDRMLVTNWSPSYERLMNWLESSGDLTRELEALPTTVTLRERLDTGQGLTSPELSVLAAYAKIELATSLGVSDLGDDPWFGATLRRYFPAQLSERFDAELDTHPLRKQIIATVVANDMINLGGITFAFRAMEETSANQAIVARAFVALREIFELDKMVDELNALPSSFPTEHWTAIHLDMRRLLDRAVRWLVNQGGSRPVAEVVGKYKPQIDELRAHLGDYLQGADMRRLDEQRAKADEWGVPEHLGRRWSELFEAFALLDVAKVAAQTQAPIATIAAVYYQVYARFEVDNVLERITALPRKDRWQALARAALRDDLYSTIADMTKAVWEATATLDPADVLTAEDRLLTWEGLNQEQLGRARSVFEEVNALGQDDMASLSVALRLLRSIVRR</sequence>
<dbReference type="Pfam" id="PF21077">
    <property type="entry name" value="GDH_ACT3"/>
    <property type="match status" value="1"/>
</dbReference>
<dbReference type="InterPro" id="IPR046346">
    <property type="entry name" value="Aminoacid_DH-like_N_sf"/>
</dbReference>
<evidence type="ECO:0000259" key="2">
    <source>
        <dbReference type="Pfam" id="PF21074"/>
    </source>
</evidence>
<gene>
    <name evidence="6" type="ORF">D6T64_08970</name>
</gene>
<keyword evidence="7" id="KW-1185">Reference proteome</keyword>
<feature type="domain" description="NAD-glutamate dehydrogenase ACT3" evidence="5">
    <location>
        <begin position="558"/>
        <end position="627"/>
    </location>
</feature>
<name>A0A3A5MJ32_9MICO</name>
<evidence type="ECO:0000313" key="6">
    <source>
        <dbReference type="EMBL" id="RJT88901.1"/>
    </source>
</evidence>
<evidence type="ECO:0000313" key="7">
    <source>
        <dbReference type="Proteomes" id="UP000272015"/>
    </source>
</evidence>
<dbReference type="PIRSF" id="PIRSF036761">
    <property type="entry name" value="GDH_Mll4104"/>
    <property type="match status" value="1"/>
</dbReference>
<dbReference type="Pfam" id="PF21073">
    <property type="entry name" value="GDH_HM1"/>
    <property type="match status" value="1"/>
</dbReference>
<dbReference type="InterPro" id="IPR024727">
    <property type="entry name" value="NAD_Glu_DH_N_ACT1"/>
</dbReference>
<organism evidence="6 7">
    <name type="scientific">Cryobacterium melibiosiphilum</name>
    <dbReference type="NCBI Taxonomy" id="995039"/>
    <lineage>
        <taxon>Bacteria</taxon>
        <taxon>Bacillati</taxon>
        <taxon>Actinomycetota</taxon>
        <taxon>Actinomycetes</taxon>
        <taxon>Micrococcales</taxon>
        <taxon>Microbacteriaceae</taxon>
        <taxon>Cryobacterium</taxon>
    </lineage>
</organism>